<evidence type="ECO:0000313" key="2">
    <source>
        <dbReference type="EMBL" id="MCT8388833.1"/>
    </source>
</evidence>
<name>A0ABT2NUG5_9LACO</name>
<organism evidence="2 3">
    <name type="scientific">Leuconostoc holzapfelii</name>
    <dbReference type="NCBI Taxonomy" id="434464"/>
    <lineage>
        <taxon>Bacteria</taxon>
        <taxon>Bacillati</taxon>
        <taxon>Bacillota</taxon>
        <taxon>Bacilli</taxon>
        <taxon>Lactobacillales</taxon>
        <taxon>Lactobacillaceae</taxon>
        <taxon>Leuconostoc</taxon>
    </lineage>
</organism>
<proteinExistence type="predicted"/>
<keyword evidence="3" id="KW-1185">Reference proteome</keyword>
<reference evidence="2 3" key="1">
    <citation type="submission" date="2018-08" db="EMBL/GenBank/DDBJ databases">
        <title>Draft genome sequences of Leuconostoc spp. and Weissella spp. with biocontrol potential.</title>
        <authorList>
            <person name="Lo R."/>
            <person name="Ho V.T.T."/>
            <person name="Turner M.S."/>
        </authorList>
    </citation>
    <scope>NUCLEOTIDE SEQUENCE [LARGE SCALE GENOMIC DNA]</scope>
    <source>
        <strain evidence="2 3">733</strain>
    </source>
</reference>
<feature type="compositionally biased region" description="Basic and acidic residues" evidence="1">
    <location>
        <begin position="18"/>
        <end position="27"/>
    </location>
</feature>
<comment type="caution">
    <text evidence="2">The sequence shown here is derived from an EMBL/GenBank/DDBJ whole genome shotgun (WGS) entry which is preliminary data.</text>
</comment>
<evidence type="ECO:0000256" key="1">
    <source>
        <dbReference type="SAM" id="MobiDB-lite"/>
    </source>
</evidence>
<gene>
    <name evidence="2" type="ORF">D0501_01795</name>
</gene>
<accession>A0ABT2NUG5</accession>
<sequence length="59" mass="6528">MQARRRVKTGKKRTVKVRKGDDKGDKRTCKRGVKKGLTEGQKGGILVYVLTAAQKQGIT</sequence>
<feature type="compositionally biased region" description="Basic residues" evidence="1">
    <location>
        <begin position="1"/>
        <end position="17"/>
    </location>
</feature>
<dbReference type="EMBL" id="QVOV01000003">
    <property type="protein sequence ID" value="MCT8388833.1"/>
    <property type="molecule type" value="Genomic_DNA"/>
</dbReference>
<evidence type="ECO:0000313" key="3">
    <source>
        <dbReference type="Proteomes" id="UP001525857"/>
    </source>
</evidence>
<dbReference type="Proteomes" id="UP001525857">
    <property type="component" value="Unassembled WGS sequence"/>
</dbReference>
<protein>
    <submittedName>
        <fullName evidence="2">Uncharacterized protein</fullName>
    </submittedName>
</protein>
<feature type="region of interest" description="Disordered" evidence="1">
    <location>
        <begin position="1"/>
        <end position="29"/>
    </location>
</feature>